<evidence type="ECO:0000256" key="1">
    <source>
        <dbReference type="SAM" id="MobiDB-lite"/>
    </source>
</evidence>
<dbReference type="AlphaFoldDB" id="A0A6J4JEH7"/>
<reference evidence="2" key="1">
    <citation type="submission" date="2020-02" db="EMBL/GenBank/DDBJ databases">
        <authorList>
            <person name="Meier V. D."/>
        </authorList>
    </citation>
    <scope>NUCLEOTIDE SEQUENCE</scope>
    <source>
        <strain evidence="2">AVDCRST_MAG76</strain>
    </source>
</reference>
<name>A0A6J4JEH7_9ACTN</name>
<accession>A0A6J4JEH7</accession>
<dbReference type="EMBL" id="CADCSZ010000225">
    <property type="protein sequence ID" value="CAA9278348.1"/>
    <property type="molecule type" value="Genomic_DNA"/>
</dbReference>
<feature type="region of interest" description="Disordered" evidence="1">
    <location>
        <begin position="1"/>
        <end position="112"/>
    </location>
</feature>
<feature type="compositionally biased region" description="Basic and acidic residues" evidence="1">
    <location>
        <begin position="65"/>
        <end position="77"/>
    </location>
</feature>
<sequence>DHRDRRSIGGPAVRADRPAGGGARFRRCPPSRQPVATHPPAGERPRPRLGHRRSRLPRAGGSWRRHGEGTPRHDGRRPAGRPRRSAARGPASRPPLRRGIARSGRQPRAVDRCPAGGLCLREASM</sequence>
<proteinExistence type="predicted"/>
<evidence type="ECO:0000313" key="2">
    <source>
        <dbReference type="EMBL" id="CAA9278348.1"/>
    </source>
</evidence>
<gene>
    <name evidence="2" type="ORF">AVDCRST_MAG76-3832</name>
</gene>
<protein>
    <submittedName>
        <fullName evidence="2">Transcriptional regulator, GntR family</fullName>
    </submittedName>
</protein>
<feature type="compositionally biased region" description="Basic residues" evidence="1">
    <location>
        <begin position="47"/>
        <end position="56"/>
    </location>
</feature>
<feature type="non-terminal residue" evidence="2">
    <location>
        <position position="1"/>
    </location>
</feature>
<organism evidence="2">
    <name type="scientific">uncultured Acidimicrobiales bacterium</name>
    <dbReference type="NCBI Taxonomy" id="310071"/>
    <lineage>
        <taxon>Bacteria</taxon>
        <taxon>Bacillati</taxon>
        <taxon>Actinomycetota</taxon>
        <taxon>Acidimicrobiia</taxon>
        <taxon>Acidimicrobiales</taxon>
        <taxon>environmental samples</taxon>
    </lineage>
</organism>
<feature type="non-terminal residue" evidence="2">
    <location>
        <position position="125"/>
    </location>
</feature>